<dbReference type="GO" id="GO:0006351">
    <property type="term" value="P:DNA-templated transcription"/>
    <property type="evidence" value="ECO:0007669"/>
    <property type="project" value="InterPro"/>
</dbReference>
<feature type="compositionally biased region" description="Basic and acidic residues" evidence="6">
    <location>
        <begin position="1607"/>
        <end position="1617"/>
    </location>
</feature>
<keyword evidence="4" id="KW-0539">Nucleus</keyword>
<dbReference type="Proteomes" id="UP000703661">
    <property type="component" value="Unassembled WGS sequence"/>
</dbReference>
<evidence type="ECO:0000259" key="7">
    <source>
        <dbReference type="SMART" id="SM00906"/>
    </source>
</evidence>
<feature type="compositionally biased region" description="Polar residues" evidence="6">
    <location>
        <begin position="1308"/>
        <end position="1320"/>
    </location>
</feature>
<feature type="compositionally biased region" description="Low complexity" evidence="6">
    <location>
        <begin position="11"/>
        <end position="43"/>
    </location>
</feature>
<gene>
    <name evidence="8" type="primary">CTF1_6</name>
    <name evidence="8" type="ORF">BGZ80_011802</name>
</gene>
<feature type="region of interest" description="Disordered" evidence="6">
    <location>
        <begin position="654"/>
        <end position="711"/>
    </location>
</feature>
<keyword evidence="2" id="KW-0479">Metal-binding</keyword>
<keyword evidence="5" id="KW-0175">Coiled coil</keyword>
<accession>A0A9P6MTB6</accession>
<evidence type="ECO:0000313" key="9">
    <source>
        <dbReference type="Proteomes" id="UP000703661"/>
    </source>
</evidence>
<feature type="compositionally biased region" description="Basic and acidic residues" evidence="6">
    <location>
        <begin position="1144"/>
        <end position="1160"/>
    </location>
</feature>
<feature type="region of interest" description="Disordered" evidence="6">
    <location>
        <begin position="1598"/>
        <end position="1815"/>
    </location>
</feature>
<feature type="region of interest" description="Disordered" evidence="6">
    <location>
        <begin position="1118"/>
        <end position="1246"/>
    </location>
</feature>
<feature type="compositionally biased region" description="Low complexity" evidence="6">
    <location>
        <begin position="1741"/>
        <end position="1754"/>
    </location>
</feature>
<feature type="compositionally biased region" description="Polar residues" evidence="6">
    <location>
        <begin position="681"/>
        <end position="698"/>
    </location>
</feature>
<feature type="region of interest" description="Disordered" evidence="6">
    <location>
        <begin position="823"/>
        <end position="847"/>
    </location>
</feature>
<dbReference type="EMBL" id="JAAAID010000997">
    <property type="protein sequence ID" value="KAG0012348.1"/>
    <property type="molecule type" value="Genomic_DNA"/>
</dbReference>
<feature type="region of interest" description="Disordered" evidence="6">
    <location>
        <begin position="1"/>
        <end position="53"/>
    </location>
</feature>
<feature type="compositionally biased region" description="Basic and acidic residues" evidence="6">
    <location>
        <begin position="1"/>
        <end position="10"/>
    </location>
</feature>
<evidence type="ECO:0000313" key="8">
    <source>
        <dbReference type="EMBL" id="KAG0012348.1"/>
    </source>
</evidence>
<dbReference type="PANTHER" id="PTHR46910:SF3">
    <property type="entry name" value="HALOTOLERANCE PROTEIN 9-RELATED"/>
    <property type="match status" value="1"/>
</dbReference>
<feature type="compositionally biased region" description="Polar residues" evidence="6">
    <location>
        <begin position="1405"/>
        <end position="1436"/>
    </location>
</feature>
<evidence type="ECO:0000256" key="6">
    <source>
        <dbReference type="SAM" id="MobiDB-lite"/>
    </source>
</evidence>
<feature type="compositionally biased region" description="Low complexity" evidence="6">
    <location>
        <begin position="1661"/>
        <end position="1672"/>
    </location>
</feature>
<comment type="caution">
    <text evidence="8">The sequence shown here is derived from an EMBL/GenBank/DDBJ whole genome shotgun (WGS) entry which is preliminary data.</text>
</comment>
<feature type="compositionally biased region" description="Low complexity" evidence="6">
    <location>
        <begin position="1235"/>
        <end position="1246"/>
    </location>
</feature>
<feature type="compositionally biased region" description="Polar residues" evidence="6">
    <location>
        <begin position="1704"/>
        <end position="1740"/>
    </location>
</feature>
<proteinExistence type="predicted"/>
<protein>
    <submittedName>
        <fullName evidence="8">Transcriptional activator of fatty acid utilization</fullName>
    </submittedName>
</protein>
<dbReference type="GO" id="GO:0003677">
    <property type="term" value="F:DNA binding"/>
    <property type="evidence" value="ECO:0007669"/>
    <property type="project" value="UniProtKB-KW"/>
</dbReference>
<dbReference type="CDD" id="cd12148">
    <property type="entry name" value="fungal_TF_MHR"/>
    <property type="match status" value="1"/>
</dbReference>
<feature type="compositionally biased region" description="Gly residues" evidence="6">
    <location>
        <begin position="1786"/>
        <end position="1795"/>
    </location>
</feature>
<feature type="compositionally biased region" description="Basic and acidic residues" evidence="6">
    <location>
        <begin position="1690"/>
        <end position="1702"/>
    </location>
</feature>
<feature type="compositionally biased region" description="Basic and acidic residues" evidence="6">
    <location>
        <begin position="1204"/>
        <end position="1214"/>
    </location>
</feature>
<feature type="coiled-coil region" evidence="5">
    <location>
        <begin position="1050"/>
        <end position="1077"/>
    </location>
</feature>
<organism evidence="8 9">
    <name type="scientific">Entomortierella chlamydospora</name>
    <dbReference type="NCBI Taxonomy" id="101097"/>
    <lineage>
        <taxon>Eukaryota</taxon>
        <taxon>Fungi</taxon>
        <taxon>Fungi incertae sedis</taxon>
        <taxon>Mucoromycota</taxon>
        <taxon>Mortierellomycotina</taxon>
        <taxon>Mortierellomycetes</taxon>
        <taxon>Mortierellales</taxon>
        <taxon>Mortierellaceae</taxon>
        <taxon>Entomortierella</taxon>
    </lineage>
</organism>
<evidence type="ECO:0000256" key="1">
    <source>
        <dbReference type="ARBA" id="ARBA00004123"/>
    </source>
</evidence>
<feature type="domain" description="Xylanolytic transcriptional activator regulatory" evidence="7">
    <location>
        <begin position="525"/>
        <end position="601"/>
    </location>
</feature>
<dbReference type="PANTHER" id="PTHR46910">
    <property type="entry name" value="TRANSCRIPTION FACTOR PDR1"/>
    <property type="match status" value="1"/>
</dbReference>
<feature type="compositionally biased region" description="Low complexity" evidence="6">
    <location>
        <begin position="1182"/>
        <end position="1192"/>
    </location>
</feature>
<feature type="compositionally biased region" description="Low complexity" evidence="6">
    <location>
        <begin position="1630"/>
        <end position="1653"/>
    </location>
</feature>
<feature type="region of interest" description="Disordered" evidence="6">
    <location>
        <begin position="1308"/>
        <end position="1335"/>
    </location>
</feature>
<name>A0A9P6MTB6_9FUNG</name>
<feature type="compositionally biased region" description="Low complexity" evidence="6">
    <location>
        <begin position="1359"/>
        <end position="1396"/>
    </location>
</feature>
<dbReference type="Pfam" id="PF04082">
    <property type="entry name" value="Fungal_trans"/>
    <property type="match status" value="1"/>
</dbReference>
<reference evidence="8" key="1">
    <citation type="journal article" date="2020" name="Fungal Divers.">
        <title>Resolving the Mortierellaceae phylogeny through synthesis of multi-gene phylogenetics and phylogenomics.</title>
        <authorList>
            <person name="Vandepol N."/>
            <person name="Liber J."/>
            <person name="Desiro A."/>
            <person name="Na H."/>
            <person name="Kennedy M."/>
            <person name="Barry K."/>
            <person name="Grigoriev I.V."/>
            <person name="Miller A.N."/>
            <person name="O'Donnell K."/>
            <person name="Stajich J.E."/>
            <person name="Bonito G."/>
        </authorList>
    </citation>
    <scope>NUCLEOTIDE SEQUENCE</scope>
    <source>
        <strain evidence="8">NRRL 2769</strain>
    </source>
</reference>
<evidence type="ECO:0000256" key="3">
    <source>
        <dbReference type="ARBA" id="ARBA00023125"/>
    </source>
</evidence>
<feature type="region of interest" description="Disordered" evidence="6">
    <location>
        <begin position="928"/>
        <end position="983"/>
    </location>
</feature>
<feature type="region of interest" description="Disordered" evidence="6">
    <location>
        <begin position="1558"/>
        <end position="1580"/>
    </location>
</feature>
<comment type="subcellular location">
    <subcellularLocation>
        <location evidence="1">Nucleus</location>
    </subcellularLocation>
</comment>
<evidence type="ECO:0000256" key="5">
    <source>
        <dbReference type="SAM" id="Coils"/>
    </source>
</evidence>
<keyword evidence="3" id="KW-0238">DNA-binding</keyword>
<dbReference type="GO" id="GO:0005634">
    <property type="term" value="C:nucleus"/>
    <property type="evidence" value="ECO:0007669"/>
    <property type="project" value="UniProtKB-SubCell"/>
</dbReference>
<evidence type="ECO:0000256" key="4">
    <source>
        <dbReference type="ARBA" id="ARBA00023242"/>
    </source>
</evidence>
<feature type="compositionally biased region" description="Polar residues" evidence="6">
    <location>
        <begin position="1215"/>
        <end position="1224"/>
    </location>
</feature>
<dbReference type="InterPro" id="IPR050987">
    <property type="entry name" value="AtrR-like"/>
</dbReference>
<feature type="compositionally biased region" description="Polar residues" evidence="6">
    <location>
        <begin position="209"/>
        <end position="220"/>
    </location>
</feature>
<feature type="compositionally biased region" description="Polar residues" evidence="6">
    <location>
        <begin position="1679"/>
        <end position="1689"/>
    </location>
</feature>
<feature type="region of interest" description="Disordered" evidence="6">
    <location>
        <begin position="1353"/>
        <end position="1476"/>
    </location>
</feature>
<sequence length="1815" mass="200058">MSPASRRSESKSSTSAPSARRQQDTGTTNNNSSTNTINFNPNSDNSDLDYLANAGPSDEASAVTITSNVGSVLHSNLTGGIRHSTISTQDNNTANRFQDFSIRNRDVFVAPSSDVSPGQIRDQSNNTVVNPYWPSQRRQHMTGTGLDYQTPIPPSTSVPAEPIRVEPSTPKPLNQNQVHAQTHPWRIKVPQAPQSKNAKQKARSHLGAATTTPASGSGKSNAKEHLQSGAVDTAKDICWERRPSTKDAASGSVPHSTSQRFEEPHHHRMDIVSGQPIPNIGSVARAPAKDQQASSSASEQLGSRPVAALAMDRDAAMPDLYRILVSSVTIPNASIFPHSASQTSSPTTGPLGSGFLIGMDHLNLTLAQQAISNIAVLNVDSTNADQHRLSFQKDPLANSILDQTAPLGFVITNKSVIQYLVHVYFEYFHVHWMIVDKEKFLAQLKNPAAPPDPLLLVAMCAAGAKCSDHEDLCTEPGNLPTIGEQFLTHARILLQDRFDMASMSTLQALLILYWCQVQTGRASLRFMYAGMAIRMAQEMGLNRHIDPMRLKDMDEREIQTRKTIWWSCYQADRWTSAALGKPMVISDVDCLVDYPSSITENERYHIQSFCHMTDLAKILGKVLLNLYTSTSASTCSSVVFSHLDQSLSAWIDSVPSTPSDPEKVSHTPTSLDRSGKVPSRKISNLQRGKSAPPVSNHQEANEDTRPLSTSKLRPGSVEYHALLYHTVRIMLYRLFLHNNFLIPVLPPTLQSPQSRCRESAVAISEITENMVVEQRSCRHLLNSVHFSLCAAATVHRFVITSPTAVDQQDRKLETMDVRSESLAALGTPSATTSSPTPPTPSKTPSHSKTDLHYLTLILRILQNCCRFSIEKNLLRSIIDGYLPIRHLNPRDLVWARYEINKPFTIIPGGTQSSEDLSLSSSVVFVQPQARQQEQQQKHKRQHDKEEDKDEGSSQQFQARRRQYQMQMRRYQNGQQQAHQQARTRQLDDTTVIIAAPYSSQNLSLEAYIPISSDDMTHQQGWHSSGVSSISNPAGHVATVATVAPGAYDGSTAENQQLQQHQRELDLLQQHHHIQQSELYKHHQQQTLQLEQAQLYQRQQENQDYIRQNQQSSFTYIQQQQEPLNAKEQHSGSGVLDPKTPYSDLPDHVVARNKRQSEASFKKKQAKQKQINDSQEPGRDQQLDLLQRQQQQQCHGSGRGSEQNQVHERQYHQRQETQTYSNSDSYMADATPQDVGPGATLGSLSGLAGNGEMTKNNPVPSVIYHLTGTANLSGASGIASLDEFLSIESTGYYSDMPVTMYYSDMPVTNTGDNSRDMNPTTLPLAGPASTEGQDQTQLTRLSNNPNIWHIDQQQPSNIAGSDSGNADNNNGGNNDGNNKNSNNNHSSSDRNSQSRGSCHSQRDSVNESVSSGSPQFILANNVSDSNQGRLSGDSIMTASGPANAPPTWLGFGNISSGNPDQPPSLNPPRHDDNSEGYHYPYALHAPQKPASHSQSVPCVSYQAMERSIGYTPPHPYVYIPENGEMSIYVPTLVSQGWQPQPQLESSRQLVLPQLTHQHQQVHEQQMYSPRVSSQPHPVQQLQGPIRPLHCIGAQIHQSTNQLTPHQAHGKEEREKQEQYIRPPHQHHHHLQQCQQQEQQQQQHQRQQPQQQQQHRSPKLRSQDSPQSQQQQQQVRHPVATDSNSGSSQMESSREDNSGREPNADGKSTSQNISAQFESGRQSPSDSARMSRSMESFTGISNESSSSILAEDASSSNESGLSLDNNKGPRSLSADPVAATADAVIGVGSPGNNGNNGGPNNEGSSGGGCRHGGKKSA</sequence>
<dbReference type="SMART" id="SM00906">
    <property type="entry name" value="Fungal_trans"/>
    <property type="match status" value="1"/>
</dbReference>
<dbReference type="GO" id="GO:0008270">
    <property type="term" value="F:zinc ion binding"/>
    <property type="evidence" value="ECO:0007669"/>
    <property type="project" value="InterPro"/>
</dbReference>
<evidence type="ECO:0000256" key="2">
    <source>
        <dbReference type="ARBA" id="ARBA00022723"/>
    </source>
</evidence>
<feature type="region of interest" description="Disordered" evidence="6">
    <location>
        <begin position="243"/>
        <end position="265"/>
    </location>
</feature>
<dbReference type="InterPro" id="IPR007219">
    <property type="entry name" value="XnlR_reg_dom"/>
</dbReference>
<feature type="region of interest" description="Disordered" evidence="6">
    <location>
        <begin position="138"/>
        <end position="229"/>
    </location>
</feature>
<feature type="compositionally biased region" description="Low complexity" evidence="6">
    <location>
        <begin position="952"/>
        <end position="983"/>
    </location>
</feature>
<keyword evidence="9" id="KW-1185">Reference proteome</keyword>
<dbReference type="GO" id="GO:0003700">
    <property type="term" value="F:DNA-binding transcription factor activity"/>
    <property type="evidence" value="ECO:0007669"/>
    <property type="project" value="InterPro"/>
</dbReference>
<feature type="compositionally biased region" description="Polar residues" evidence="6">
    <location>
        <begin position="171"/>
        <end position="180"/>
    </location>
</feature>